<proteinExistence type="predicted"/>
<gene>
    <name evidence="4" type="ordered locus">Mmar10_1429</name>
</gene>
<feature type="transmembrane region" description="Helical" evidence="1">
    <location>
        <begin position="403"/>
        <end position="421"/>
    </location>
</feature>
<accession>Q0APR6</accession>
<evidence type="ECO:0000313" key="5">
    <source>
        <dbReference type="Proteomes" id="UP000001964"/>
    </source>
</evidence>
<keyword evidence="1" id="KW-0812">Transmembrane</keyword>
<keyword evidence="5" id="KW-1185">Reference proteome</keyword>
<dbReference type="STRING" id="394221.Mmar10_1429"/>
<feature type="transmembrane region" description="Helical" evidence="1">
    <location>
        <begin position="312"/>
        <end position="342"/>
    </location>
</feature>
<feature type="transmembrane region" description="Helical" evidence="1">
    <location>
        <begin position="270"/>
        <end position="291"/>
    </location>
</feature>
<name>Q0APR6_MARMM</name>
<sequence precursor="true">MSMNTNTMKTWKMAKTWMMAGGLAISLFAGNASAQIIGGEVDVDGSRHDVVFLGGEMDVRGQVEGDIKGIAGSIRVDADVTGSVQLVGGEVSVSGTIGNDLDLAGGEIDSDANVGGDANFAGGESRISGTIAGFLNAASGHVEIGSQVGSDAKLAGGYISTTSSSRINGEAEIVGGEVHLRGQIDGRADVEGGEIHLSGVFLDDVEIMAEEVYILEGTRVTGTLTIRSPQAPVVADGATFGAYDYEYSEFNFGAEDWEDVDFDFDFFPSMAVFGLFIPGAAFLLAALSLLIAPGGTRAITRKFREQPVVSGFLGFIGFALSPVILVILTVLLAITVIGVLLIPIMWVIFWPFMLLCMGFGAIAIGDMIFNRRPDEKSLGLGMRLVSSFVVIAVFAALGSVTVLGFFAGFTLLFIGFGAWMLSLGKRRDRGAIPAPGQAV</sequence>
<evidence type="ECO:0000259" key="3">
    <source>
        <dbReference type="Pfam" id="PF26514"/>
    </source>
</evidence>
<dbReference type="KEGG" id="mmr:Mmar10_1429"/>
<organism evidence="4 5">
    <name type="scientific">Maricaulis maris (strain MCS10)</name>
    <name type="common">Caulobacter maris</name>
    <dbReference type="NCBI Taxonomy" id="394221"/>
    <lineage>
        <taxon>Bacteria</taxon>
        <taxon>Pseudomonadati</taxon>
        <taxon>Pseudomonadota</taxon>
        <taxon>Alphaproteobacteria</taxon>
        <taxon>Maricaulales</taxon>
        <taxon>Maricaulaceae</taxon>
        <taxon>Maricaulis</taxon>
    </lineage>
</organism>
<keyword evidence="1" id="KW-0472">Membrane</keyword>
<dbReference type="AlphaFoldDB" id="Q0APR6"/>
<evidence type="ECO:0000313" key="4">
    <source>
        <dbReference type="EMBL" id="ABI65721.1"/>
    </source>
</evidence>
<feature type="signal peptide" evidence="2">
    <location>
        <begin position="1"/>
        <end position="34"/>
    </location>
</feature>
<dbReference type="Proteomes" id="UP000001964">
    <property type="component" value="Chromosome"/>
</dbReference>
<dbReference type="HOGENOM" id="CLU_623758_0_0_5"/>
<reference evidence="4 5" key="1">
    <citation type="submission" date="2006-08" db="EMBL/GenBank/DDBJ databases">
        <title>Complete sequence of Maricaulis maris MCS10.</title>
        <authorList>
            <consortium name="US DOE Joint Genome Institute"/>
            <person name="Copeland A."/>
            <person name="Lucas S."/>
            <person name="Lapidus A."/>
            <person name="Barry K."/>
            <person name="Detter J.C."/>
            <person name="Glavina del Rio T."/>
            <person name="Hammon N."/>
            <person name="Israni S."/>
            <person name="Dalin E."/>
            <person name="Tice H."/>
            <person name="Pitluck S."/>
            <person name="Saunders E."/>
            <person name="Brettin T."/>
            <person name="Bruce D."/>
            <person name="Han C."/>
            <person name="Tapia R."/>
            <person name="Gilna P."/>
            <person name="Schmutz J."/>
            <person name="Larimer F."/>
            <person name="Land M."/>
            <person name="Hauser L."/>
            <person name="Kyrpides N."/>
            <person name="Mikhailova N."/>
            <person name="Viollier P."/>
            <person name="Stephens C."/>
            <person name="Richardson P."/>
        </authorList>
    </citation>
    <scope>NUCLEOTIDE SEQUENCE [LARGE SCALE GENOMIC DNA]</scope>
    <source>
        <strain evidence="4 5">MCS10</strain>
    </source>
</reference>
<evidence type="ECO:0000256" key="1">
    <source>
        <dbReference type="SAM" id="Phobius"/>
    </source>
</evidence>
<keyword evidence="2" id="KW-0732">Signal</keyword>
<keyword evidence="1" id="KW-1133">Transmembrane helix</keyword>
<feature type="transmembrane region" description="Helical" evidence="1">
    <location>
        <begin position="380"/>
        <end position="397"/>
    </location>
</feature>
<dbReference type="InterPro" id="IPR058486">
    <property type="entry name" value="DUF8173"/>
</dbReference>
<dbReference type="eggNOG" id="COG1664">
    <property type="taxonomic scope" value="Bacteria"/>
</dbReference>
<dbReference type="Pfam" id="PF26514">
    <property type="entry name" value="DUF8173"/>
    <property type="match status" value="1"/>
</dbReference>
<feature type="domain" description="DUF8173" evidence="3">
    <location>
        <begin position="281"/>
        <end position="420"/>
    </location>
</feature>
<feature type="chain" id="PRO_5004168365" description="DUF8173 domain-containing protein" evidence="2">
    <location>
        <begin position="35"/>
        <end position="439"/>
    </location>
</feature>
<protein>
    <recommendedName>
        <fullName evidence="3">DUF8173 domain-containing protein</fullName>
    </recommendedName>
</protein>
<feature type="transmembrane region" description="Helical" evidence="1">
    <location>
        <begin position="348"/>
        <end position="368"/>
    </location>
</feature>
<dbReference type="EMBL" id="CP000449">
    <property type="protein sequence ID" value="ABI65721.1"/>
    <property type="molecule type" value="Genomic_DNA"/>
</dbReference>
<evidence type="ECO:0000256" key="2">
    <source>
        <dbReference type="SAM" id="SignalP"/>
    </source>
</evidence>